<gene>
    <name evidence="1" type="ORF">HK413_07290</name>
</gene>
<reference evidence="1 2" key="1">
    <citation type="submission" date="2020-05" db="EMBL/GenBank/DDBJ databases">
        <authorList>
            <person name="Khan S.A."/>
            <person name="Jeon C.O."/>
            <person name="Chun B.H."/>
        </authorList>
    </citation>
    <scope>NUCLEOTIDE SEQUENCE [LARGE SCALE GENOMIC DNA]</scope>
    <source>
        <strain evidence="1 2">S1162</strain>
    </source>
</reference>
<evidence type="ECO:0000313" key="2">
    <source>
        <dbReference type="Proteomes" id="UP000566071"/>
    </source>
</evidence>
<dbReference type="EMBL" id="JABFCR010000027">
    <property type="protein sequence ID" value="NNU34009.1"/>
    <property type="molecule type" value="Genomic_DNA"/>
</dbReference>
<evidence type="ECO:0000313" key="1">
    <source>
        <dbReference type="EMBL" id="NNU34009.1"/>
    </source>
</evidence>
<protein>
    <submittedName>
        <fullName evidence="1">Uncharacterized protein</fullName>
    </submittedName>
</protein>
<dbReference type="Proteomes" id="UP000566071">
    <property type="component" value="Unassembled WGS sequence"/>
</dbReference>
<name>A0ABX1W411_9SPHI</name>
<proteinExistence type="predicted"/>
<accession>A0ABX1W411</accession>
<organism evidence="1 2">
    <name type="scientific">Mucilaginibacter humi</name>
    <dbReference type="NCBI Taxonomy" id="2732510"/>
    <lineage>
        <taxon>Bacteria</taxon>
        <taxon>Pseudomonadati</taxon>
        <taxon>Bacteroidota</taxon>
        <taxon>Sphingobacteriia</taxon>
        <taxon>Sphingobacteriales</taxon>
        <taxon>Sphingobacteriaceae</taxon>
        <taxon>Mucilaginibacter</taxon>
    </lineage>
</organism>
<keyword evidence="2" id="KW-1185">Reference proteome</keyword>
<sequence length="84" mass="8987">MAQPVKLDCCKKQTKACKRTPEPKDDCAAGNCSMLLTCGICGFLTVDPVNVKPALVINIASPVTIYKMGNVPGYSSSDWKPPKV</sequence>
<comment type="caution">
    <text evidence="1">The sequence shown here is derived from an EMBL/GenBank/DDBJ whole genome shotgun (WGS) entry which is preliminary data.</text>
</comment>